<dbReference type="EMBL" id="BDDD01003446">
    <property type="protein sequence ID" value="GAV85089.1"/>
    <property type="molecule type" value="Genomic_DNA"/>
</dbReference>
<dbReference type="SUPFAM" id="SSF117070">
    <property type="entry name" value="LEA14-like"/>
    <property type="match status" value="1"/>
</dbReference>
<dbReference type="STRING" id="3775.A0A1Q3CXZ0"/>
<organism evidence="3 4">
    <name type="scientific">Cephalotus follicularis</name>
    <name type="common">Albany pitcher plant</name>
    <dbReference type="NCBI Taxonomy" id="3775"/>
    <lineage>
        <taxon>Eukaryota</taxon>
        <taxon>Viridiplantae</taxon>
        <taxon>Streptophyta</taxon>
        <taxon>Embryophyta</taxon>
        <taxon>Tracheophyta</taxon>
        <taxon>Spermatophyta</taxon>
        <taxon>Magnoliopsida</taxon>
        <taxon>eudicotyledons</taxon>
        <taxon>Gunneridae</taxon>
        <taxon>Pentapetalae</taxon>
        <taxon>rosids</taxon>
        <taxon>fabids</taxon>
        <taxon>Oxalidales</taxon>
        <taxon>Cephalotaceae</taxon>
        <taxon>Cephalotus</taxon>
    </lineage>
</organism>
<proteinExistence type="predicted"/>
<dbReference type="AlphaFoldDB" id="A0A1Q3CXZ0"/>
<evidence type="ECO:0000313" key="4">
    <source>
        <dbReference type="Proteomes" id="UP000187406"/>
    </source>
</evidence>
<dbReference type="Gene3D" id="2.60.40.1820">
    <property type="match status" value="1"/>
</dbReference>
<sequence length="220" mass="24168">MPGDEQVKPLAPASLRISSDYNDEAMSVQPNKLHKRNCIMCCGCVTALLLIIAVTMLVLIFTVFRIKDPIITMNQVTIQQMVNTSINRDLTQNVTLVADVSVKNPNVVSFKFGNTTTTASYGGTVVGEGRGPAGRAKAKRSIRMNITLDIMPQRLLAIPRFWSDVSSGALNMSSYTSISGKVKVLKIFNKHVVVRMNCTFTYNVSTQAILQDQCVTHVKV</sequence>
<comment type="caution">
    <text evidence="3">The sequence shown here is derived from an EMBL/GenBank/DDBJ whole genome shotgun (WGS) entry which is preliminary data.</text>
</comment>
<dbReference type="InterPro" id="IPR004864">
    <property type="entry name" value="LEA_2"/>
</dbReference>
<evidence type="ECO:0000313" key="3">
    <source>
        <dbReference type="EMBL" id="GAV85089.1"/>
    </source>
</evidence>
<dbReference type="InParanoid" id="A0A1Q3CXZ0"/>
<gene>
    <name evidence="3" type="ORF">CFOL_v3_28528</name>
</gene>
<reference evidence="4" key="1">
    <citation type="submission" date="2016-04" db="EMBL/GenBank/DDBJ databases">
        <title>Cephalotus genome sequencing.</title>
        <authorList>
            <person name="Fukushima K."/>
            <person name="Hasebe M."/>
            <person name="Fang X."/>
        </authorList>
    </citation>
    <scope>NUCLEOTIDE SEQUENCE [LARGE SCALE GENOMIC DNA]</scope>
    <source>
        <strain evidence="4">cv. St1</strain>
    </source>
</reference>
<dbReference type="OrthoDB" id="764273at2759"/>
<dbReference type="FunCoup" id="A0A1Q3CXZ0">
    <property type="interactions" value="271"/>
</dbReference>
<accession>A0A1Q3CXZ0</accession>
<keyword evidence="1" id="KW-0812">Transmembrane</keyword>
<keyword evidence="1" id="KW-0472">Membrane</keyword>
<feature type="domain" description="Late embryogenesis abundant protein LEA-2 subgroup" evidence="2">
    <location>
        <begin position="100"/>
        <end position="199"/>
    </location>
</feature>
<evidence type="ECO:0000259" key="2">
    <source>
        <dbReference type="Pfam" id="PF03168"/>
    </source>
</evidence>
<evidence type="ECO:0000256" key="1">
    <source>
        <dbReference type="SAM" id="Phobius"/>
    </source>
</evidence>
<keyword evidence="4" id="KW-1185">Reference proteome</keyword>
<protein>
    <submittedName>
        <fullName evidence="3">LEA_2 domain-containing protein</fullName>
    </submittedName>
</protein>
<dbReference type="PANTHER" id="PTHR31852">
    <property type="entry name" value="LATE EMBRYOGENESIS ABUNDANT (LEA) HYDROXYPROLINE-RICH GLYCOPROTEIN FAMILY"/>
    <property type="match status" value="1"/>
</dbReference>
<dbReference type="Proteomes" id="UP000187406">
    <property type="component" value="Unassembled WGS sequence"/>
</dbReference>
<dbReference type="Pfam" id="PF03168">
    <property type="entry name" value="LEA_2"/>
    <property type="match status" value="1"/>
</dbReference>
<dbReference type="InterPro" id="IPR055301">
    <property type="entry name" value="Lea14-like_2"/>
</dbReference>
<name>A0A1Q3CXZ0_CEPFO</name>
<keyword evidence="1" id="KW-1133">Transmembrane helix</keyword>
<feature type="transmembrane region" description="Helical" evidence="1">
    <location>
        <begin position="38"/>
        <end position="64"/>
    </location>
</feature>